<dbReference type="EMBL" id="JACHBK010000004">
    <property type="protein sequence ID" value="MBB5535503.1"/>
    <property type="molecule type" value="Genomic_DNA"/>
</dbReference>
<dbReference type="AlphaFoldDB" id="A0A7W8X9D7"/>
<comment type="caution">
    <text evidence="2">The sequence shown here is derived from an EMBL/GenBank/DDBJ whole genome shotgun (WGS) entry which is preliminary data.</text>
</comment>
<keyword evidence="3" id="KW-1185">Reference proteome</keyword>
<reference evidence="2 3" key="1">
    <citation type="submission" date="2020-08" db="EMBL/GenBank/DDBJ databases">
        <title>Genomic Encyclopedia of Type Strains, Phase IV (KMG-V): Genome sequencing to study the core and pangenomes of soil and plant-associated prokaryotes.</title>
        <authorList>
            <person name="Whitman W."/>
        </authorList>
    </citation>
    <scope>NUCLEOTIDE SEQUENCE [LARGE SCALE GENOMIC DNA]</scope>
    <source>
        <strain evidence="2 3">SEMIA 4084</strain>
    </source>
</reference>
<evidence type="ECO:0000313" key="2">
    <source>
        <dbReference type="EMBL" id="MBB5535503.1"/>
    </source>
</evidence>
<evidence type="ECO:0000313" key="3">
    <source>
        <dbReference type="Proteomes" id="UP000585507"/>
    </source>
</evidence>
<gene>
    <name evidence="2" type="ORF">GGD55_002197</name>
</gene>
<dbReference type="RefSeq" id="WP_018328078.1">
    <property type="nucleotide sequence ID" value="NZ_JACHBK010000004.1"/>
</dbReference>
<organism evidence="2 3">
    <name type="scientific">Rhizobium giardinii</name>
    <dbReference type="NCBI Taxonomy" id="56731"/>
    <lineage>
        <taxon>Bacteria</taxon>
        <taxon>Pseudomonadati</taxon>
        <taxon>Pseudomonadota</taxon>
        <taxon>Alphaproteobacteria</taxon>
        <taxon>Hyphomicrobiales</taxon>
        <taxon>Rhizobiaceae</taxon>
        <taxon>Rhizobium/Agrobacterium group</taxon>
        <taxon>Rhizobium</taxon>
    </lineage>
</organism>
<feature type="region of interest" description="Disordered" evidence="1">
    <location>
        <begin position="1"/>
        <end position="46"/>
    </location>
</feature>
<proteinExistence type="predicted"/>
<sequence length="46" mass="4894">MAKGQAKSNKEVRKPKKDKVAAKAATPFSATLTKEVPKLSGAKPKK</sequence>
<dbReference type="Proteomes" id="UP000585507">
    <property type="component" value="Unassembled WGS sequence"/>
</dbReference>
<protein>
    <submittedName>
        <fullName evidence="2">Uncharacterized protein</fullName>
    </submittedName>
</protein>
<accession>A0A7W8X9D7</accession>
<evidence type="ECO:0000256" key="1">
    <source>
        <dbReference type="SAM" id="MobiDB-lite"/>
    </source>
</evidence>
<name>A0A7W8X9D7_9HYPH</name>